<organism evidence="2 3">
    <name type="scientific">Fervidibacillus halotolerans</name>
    <dbReference type="NCBI Taxonomy" id="2980027"/>
    <lineage>
        <taxon>Bacteria</taxon>
        <taxon>Bacillati</taxon>
        <taxon>Bacillota</taxon>
        <taxon>Bacilli</taxon>
        <taxon>Bacillales</taxon>
        <taxon>Bacillaceae</taxon>
        <taxon>Fervidibacillus</taxon>
    </lineage>
</organism>
<gene>
    <name evidence="2" type="ORF">OE105_09260</name>
</gene>
<evidence type="ECO:0000256" key="1">
    <source>
        <dbReference type="SAM" id="Phobius"/>
    </source>
</evidence>
<dbReference type="AlphaFoldDB" id="A0A9E8LZE1"/>
<keyword evidence="1" id="KW-0812">Transmembrane</keyword>
<protein>
    <submittedName>
        <fullName evidence="2">Uncharacterized protein</fullName>
    </submittedName>
</protein>
<accession>A0A9E8LZE1</accession>
<dbReference type="RefSeq" id="WP_275419922.1">
    <property type="nucleotide sequence ID" value="NZ_CP106877.1"/>
</dbReference>
<evidence type="ECO:0000313" key="3">
    <source>
        <dbReference type="Proteomes" id="UP001164726"/>
    </source>
</evidence>
<reference evidence="2" key="1">
    <citation type="submission" date="2022-09" db="EMBL/GenBank/DDBJ databases">
        <title>Complete Genomes of Fervidibacillus albus and Fervidibacillus halotolerans isolated from tidal flat sediments.</title>
        <authorList>
            <person name="Kwon K.K."/>
            <person name="Yang S.-H."/>
            <person name="Park M.J."/>
            <person name="Oh H.-M."/>
        </authorList>
    </citation>
    <scope>NUCLEOTIDE SEQUENCE</scope>
    <source>
        <strain evidence="2">MEBiC13594</strain>
    </source>
</reference>
<sequence length="41" mass="4627">MATKRLAILYIFLLPNTRLNGLLLDIGAFIILKTVFLLPII</sequence>
<dbReference type="Proteomes" id="UP001164726">
    <property type="component" value="Chromosome"/>
</dbReference>
<evidence type="ECO:0000313" key="2">
    <source>
        <dbReference type="EMBL" id="WAA11801.1"/>
    </source>
</evidence>
<feature type="transmembrane region" description="Helical" evidence="1">
    <location>
        <begin position="21"/>
        <end position="40"/>
    </location>
</feature>
<dbReference type="KEGG" id="fhl:OE105_09260"/>
<keyword evidence="1" id="KW-0472">Membrane</keyword>
<dbReference type="EMBL" id="CP106877">
    <property type="protein sequence ID" value="WAA11801.1"/>
    <property type="molecule type" value="Genomic_DNA"/>
</dbReference>
<proteinExistence type="predicted"/>
<name>A0A9E8LZE1_9BACI</name>
<keyword evidence="1" id="KW-1133">Transmembrane helix</keyword>
<keyword evidence="3" id="KW-1185">Reference proteome</keyword>